<dbReference type="Proteomes" id="UP000299102">
    <property type="component" value="Unassembled WGS sequence"/>
</dbReference>
<accession>A0A4C1SIY4</accession>
<keyword evidence="3" id="KW-1185">Reference proteome</keyword>
<sequence>MCNGGDRVNIVTVTKHCIIHNVIPSLNSKAVNDIMMISRNVIAPVLVLCLKRIQTVVRTLSHQNTSKSNMELNTNTAYAMEKRLSMISNDGGNSSSHKTRKDCSDTSERKRVLPKHQRPLTRYLPIFSPDLDLRQHIESAGHQIALCPHVL</sequence>
<feature type="compositionally biased region" description="Polar residues" evidence="1">
    <location>
        <begin position="87"/>
        <end position="96"/>
    </location>
</feature>
<dbReference type="InterPro" id="IPR052212">
    <property type="entry name" value="PH-like_domain"/>
</dbReference>
<dbReference type="PANTHER" id="PTHR12156">
    <property type="entry name" value="PLECKSTRIN HOMOLOGY-LIKE DOMAIN, FAMILY B, MEMBER 3"/>
    <property type="match status" value="1"/>
</dbReference>
<organism evidence="2 3">
    <name type="scientific">Eumeta variegata</name>
    <name type="common">Bagworm moth</name>
    <name type="synonym">Eumeta japonica</name>
    <dbReference type="NCBI Taxonomy" id="151549"/>
    <lineage>
        <taxon>Eukaryota</taxon>
        <taxon>Metazoa</taxon>
        <taxon>Ecdysozoa</taxon>
        <taxon>Arthropoda</taxon>
        <taxon>Hexapoda</taxon>
        <taxon>Insecta</taxon>
        <taxon>Pterygota</taxon>
        <taxon>Neoptera</taxon>
        <taxon>Endopterygota</taxon>
        <taxon>Lepidoptera</taxon>
        <taxon>Glossata</taxon>
        <taxon>Ditrysia</taxon>
        <taxon>Tineoidea</taxon>
        <taxon>Psychidae</taxon>
        <taxon>Oiketicinae</taxon>
        <taxon>Eumeta</taxon>
    </lineage>
</organism>
<protein>
    <submittedName>
        <fullName evidence="2">Pleckstrin homology-like domain family B member 2</fullName>
    </submittedName>
</protein>
<dbReference type="OrthoDB" id="6020705at2759"/>
<feature type="compositionally biased region" description="Basic and acidic residues" evidence="1">
    <location>
        <begin position="101"/>
        <end position="111"/>
    </location>
</feature>
<proteinExistence type="predicted"/>
<dbReference type="AlphaFoldDB" id="A0A4C1SIY4"/>
<dbReference type="PANTHER" id="PTHR12156:SF5">
    <property type="entry name" value="FI18040P1"/>
    <property type="match status" value="1"/>
</dbReference>
<name>A0A4C1SIY4_EUMVA</name>
<comment type="caution">
    <text evidence="2">The sequence shown here is derived from an EMBL/GenBank/DDBJ whole genome shotgun (WGS) entry which is preliminary data.</text>
</comment>
<evidence type="ECO:0000256" key="1">
    <source>
        <dbReference type="SAM" id="MobiDB-lite"/>
    </source>
</evidence>
<feature type="region of interest" description="Disordered" evidence="1">
    <location>
        <begin position="87"/>
        <end position="112"/>
    </location>
</feature>
<reference evidence="2 3" key="1">
    <citation type="journal article" date="2019" name="Commun. Biol.">
        <title>The bagworm genome reveals a unique fibroin gene that provides high tensile strength.</title>
        <authorList>
            <person name="Kono N."/>
            <person name="Nakamura H."/>
            <person name="Ohtoshi R."/>
            <person name="Tomita M."/>
            <person name="Numata K."/>
            <person name="Arakawa K."/>
        </authorList>
    </citation>
    <scope>NUCLEOTIDE SEQUENCE [LARGE SCALE GENOMIC DNA]</scope>
</reference>
<gene>
    <name evidence="2" type="primary">PHLDB2</name>
    <name evidence="2" type="ORF">EVAR_101351_1</name>
</gene>
<dbReference type="EMBL" id="BGZK01003420">
    <property type="protein sequence ID" value="GBP01101.1"/>
    <property type="molecule type" value="Genomic_DNA"/>
</dbReference>
<evidence type="ECO:0000313" key="2">
    <source>
        <dbReference type="EMBL" id="GBP01101.1"/>
    </source>
</evidence>
<evidence type="ECO:0000313" key="3">
    <source>
        <dbReference type="Proteomes" id="UP000299102"/>
    </source>
</evidence>